<evidence type="ECO:0000256" key="1">
    <source>
        <dbReference type="SAM" id="SignalP"/>
    </source>
</evidence>
<protein>
    <recommendedName>
        <fullName evidence="4">Lipoprotein</fullName>
    </recommendedName>
</protein>
<keyword evidence="1" id="KW-0732">Signal</keyword>
<keyword evidence="3" id="KW-1185">Reference proteome</keyword>
<evidence type="ECO:0000313" key="3">
    <source>
        <dbReference type="Proteomes" id="UP000266568"/>
    </source>
</evidence>
<reference evidence="2 3" key="1">
    <citation type="submission" date="2018-08" db="EMBL/GenBank/DDBJ databases">
        <title>Genomic Encyclopedia of Type Strains, Phase IV (KMG-IV): sequencing the most valuable type-strain genomes for metagenomic binning, comparative biology and taxonomic classification.</title>
        <authorList>
            <person name="Goeker M."/>
        </authorList>
    </citation>
    <scope>NUCLEOTIDE SEQUENCE [LARGE SCALE GENOMIC DNA]</scope>
    <source>
        <strain evidence="2 3">DSM 25527</strain>
    </source>
</reference>
<dbReference type="PROSITE" id="PS51257">
    <property type="entry name" value="PROKAR_LIPOPROTEIN"/>
    <property type="match status" value="1"/>
</dbReference>
<gene>
    <name evidence="2" type="ORF">DFR49_3464</name>
</gene>
<dbReference type="AlphaFoldDB" id="A0A397NQW7"/>
<feature type="signal peptide" evidence="1">
    <location>
        <begin position="1"/>
        <end position="21"/>
    </location>
</feature>
<evidence type="ECO:0008006" key="4">
    <source>
        <dbReference type="Google" id="ProtNLM"/>
    </source>
</evidence>
<dbReference type="RefSeq" id="WP_245968611.1">
    <property type="nucleotide sequence ID" value="NZ_QXDC01000004.1"/>
</dbReference>
<dbReference type="EMBL" id="QXDC01000004">
    <property type="protein sequence ID" value="RIA37577.1"/>
    <property type="molecule type" value="Genomic_DNA"/>
</dbReference>
<sequence length="211" mass="22068">MKLSQIAPIALILLAAGCARSGDITAGGITAVRTACPAVGVPAGTGDITLFNPATSRDESALDVSAVMTNVRSTCADATADVVTTITFDVFAQRRDTSAARDVTLPFFITVVNGGTAVVAKRLGNVSVHFDAGAARAQTRGQATAIVNRAAATLPEDIRDEITRKRKPGDVDAAIDPLSQPNVREAVLRASFEALVGFQLTEDQLKYNLTR</sequence>
<organism evidence="2 3">
    <name type="scientific">Hephaestia caeni</name>
    <dbReference type="NCBI Taxonomy" id="645617"/>
    <lineage>
        <taxon>Bacteria</taxon>
        <taxon>Pseudomonadati</taxon>
        <taxon>Pseudomonadota</taxon>
        <taxon>Alphaproteobacteria</taxon>
        <taxon>Sphingomonadales</taxon>
        <taxon>Sphingomonadaceae</taxon>
        <taxon>Hephaestia</taxon>
    </lineage>
</organism>
<evidence type="ECO:0000313" key="2">
    <source>
        <dbReference type="EMBL" id="RIA37577.1"/>
    </source>
</evidence>
<accession>A0A397NQW7</accession>
<feature type="chain" id="PRO_5017218237" description="Lipoprotein" evidence="1">
    <location>
        <begin position="22"/>
        <end position="211"/>
    </location>
</feature>
<name>A0A397NQW7_9SPHN</name>
<dbReference type="Proteomes" id="UP000266568">
    <property type="component" value="Unassembled WGS sequence"/>
</dbReference>
<comment type="caution">
    <text evidence="2">The sequence shown here is derived from an EMBL/GenBank/DDBJ whole genome shotgun (WGS) entry which is preliminary data.</text>
</comment>
<proteinExistence type="predicted"/>